<evidence type="ECO:0000256" key="5">
    <source>
        <dbReference type="ARBA" id="ARBA00039444"/>
    </source>
</evidence>
<dbReference type="PANTHER" id="PTHR11362">
    <property type="entry name" value="PHOSPHATIDYLETHANOLAMINE-BINDING PROTEIN"/>
    <property type="match status" value="1"/>
</dbReference>
<comment type="function">
    <text evidence="3">Component of the mitochondrial ribosome (mitoribosome), a dedicated translation machinery responsible for the synthesis of mitochondrial genome-encoded proteins, including at least some of the essential transmembrane subunits of the mitochondrial respiratory chain. The mitoribosomes are attached to the mitochondrial inner membrane and translation products are cotranslationally integrated into the membrane.</text>
</comment>
<keyword evidence="2" id="KW-0496">Mitochondrion</keyword>
<dbReference type="GO" id="GO:0005739">
    <property type="term" value="C:mitochondrion"/>
    <property type="evidence" value="ECO:0007669"/>
    <property type="project" value="UniProtKB-SubCell"/>
</dbReference>
<comment type="caution">
    <text evidence="6">The sequence shown here is derived from an EMBL/GenBank/DDBJ whole genome shotgun (WGS) entry which is preliminary data.</text>
</comment>
<accession>K0KJ32</accession>
<keyword evidence="6" id="KW-0687">Ribonucleoprotein</keyword>
<evidence type="ECO:0000256" key="3">
    <source>
        <dbReference type="ARBA" id="ARBA00037226"/>
    </source>
</evidence>
<comment type="similarity">
    <text evidence="4">Belongs to the phosphatidylethanolamine-binding protein family. Mitochondrion-specific ribosomal protein mL38 subfamily.</text>
</comment>
<dbReference type="InterPro" id="IPR035810">
    <property type="entry name" value="PEBP_euk"/>
</dbReference>
<reference evidence="6 7" key="1">
    <citation type="journal article" date="2012" name="Eukaryot. Cell">
        <title>Draft genome sequence of Wickerhamomyces ciferrii NRRL Y-1031 F-60-10.</title>
        <authorList>
            <person name="Schneider J."/>
            <person name="Andrea H."/>
            <person name="Blom J."/>
            <person name="Jaenicke S."/>
            <person name="Ruckert C."/>
            <person name="Schorsch C."/>
            <person name="Szczepanowski R."/>
            <person name="Farwick M."/>
            <person name="Goesmann A."/>
            <person name="Puhler A."/>
            <person name="Schaffer S."/>
            <person name="Tauch A."/>
            <person name="Kohler T."/>
            <person name="Brinkrolf K."/>
        </authorList>
    </citation>
    <scope>NUCLEOTIDE SEQUENCE [LARGE SCALE GENOMIC DNA]</scope>
    <source>
        <strain evidence="7">ATCC 14091 / BCRC 22168 / CBS 111 / JCM 3599 / NBRC 0793 / NRRL Y-1031 F-60-10</strain>
    </source>
</reference>
<gene>
    <name evidence="6" type="ORF">BN7_1692</name>
</gene>
<dbReference type="GO" id="GO:0005840">
    <property type="term" value="C:ribosome"/>
    <property type="evidence" value="ECO:0007669"/>
    <property type="project" value="UniProtKB-KW"/>
</dbReference>
<keyword evidence="7" id="KW-1185">Reference proteome</keyword>
<evidence type="ECO:0000256" key="2">
    <source>
        <dbReference type="ARBA" id="ARBA00023128"/>
    </source>
</evidence>
<proteinExistence type="inferred from homology"/>
<keyword evidence="6" id="KW-0689">Ribosomal protein</keyword>
<dbReference type="CDD" id="cd00866">
    <property type="entry name" value="PEBP_euk"/>
    <property type="match status" value="1"/>
</dbReference>
<dbReference type="SUPFAM" id="SSF49777">
    <property type="entry name" value="PEBP-like"/>
    <property type="match status" value="1"/>
</dbReference>
<evidence type="ECO:0000313" key="6">
    <source>
        <dbReference type="EMBL" id="CCH42147.1"/>
    </source>
</evidence>
<dbReference type="STRING" id="1206466.K0KJ32"/>
<dbReference type="FunCoup" id="K0KJ32">
    <property type="interactions" value="238"/>
</dbReference>
<dbReference type="Proteomes" id="UP000009328">
    <property type="component" value="Unassembled WGS sequence"/>
</dbReference>
<protein>
    <recommendedName>
        <fullName evidence="5">Large ribosomal subunit protein mL38</fullName>
    </recommendedName>
</protein>
<dbReference type="EMBL" id="CAIF01000039">
    <property type="protein sequence ID" value="CCH42147.1"/>
    <property type="molecule type" value="Genomic_DNA"/>
</dbReference>
<dbReference type="InterPro" id="IPR036610">
    <property type="entry name" value="PEBP-like_sf"/>
</dbReference>
<name>K0KJ32_WICCF</name>
<dbReference type="InParanoid" id="K0KJ32"/>
<comment type="subcellular location">
    <subcellularLocation>
        <location evidence="1">Mitochondrion</location>
    </subcellularLocation>
</comment>
<dbReference type="FunFam" id="3.90.280.10:FF:000004">
    <property type="entry name" value="Mitochondrial large ribosomal subunit YmL35"/>
    <property type="match status" value="1"/>
</dbReference>
<evidence type="ECO:0000256" key="4">
    <source>
        <dbReference type="ARBA" id="ARBA00038016"/>
    </source>
</evidence>
<evidence type="ECO:0000256" key="1">
    <source>
        <dbReference type="ARBA" id="ARBA00004173"/>
    </source>
</evidence>
<organism evidence="6 7">
    <name type="scientific">Wickerhamomyces ciferrii (strain ATCC 14091 / BCRC 22168 / CBS 111 / JCM 3599 / NBRC 0793 / NRRL Y-1031 F-60-10)</name>
    <name type="common">Yeast</name>
    <name type="synonym">Pichia ciferrii</name>
    <dbReference type="NCBI Taxonomy" id="1206466"/>
    <lineage>
        <taxon>Eukaryota</taxon>
        <taxon>Fungi</taxon>
        <taxon>Dikarya</taxon>
        <taxon>Ascomycota</taxon>
        <taxon>Saccharomycotina</taxon>
        <taxon>Saccharomycetes</taxon>
        <taxon>Phaffomycetales</taxon>
        <taxon>Wickerhamomycetaceae</taxon>
        <taxon>Wickerhamomyces</taxon>
    </lineage>
</organism>
<evidence type="ECO:0000313" key="7">
    <source>
        <dbReference type="Proteomes" id="UP000009328"/>
    </source>
</evidence>
<dbReference type="Gene3D" id="1.20.58.1180">
    <property type="match status" value="1"/>
</dbReference>
<dbReference type="PANTHER" id="PTHR11362:SF82">
    <property type="entry name" value="PHOSPHATIDYLETHANOLAMINE-BINDING PROTEIN 4"/>
    <property type="match status" value="1"/>
</dbReference>
<dbReference type="Gene3D" id="3.90.280.10">
    <property type="entry name" value="PEBP-like"/>
    <property type="match status" value="1"/>
</dbReference>
<dbReference type="Pfam" id="PF01161">
    <property type="entry name" value="PBP"/>
    <property type="match status" value="1"/>
</dbReference>
<sequence length="383" mass="44689">MLRSQLLKFSKRFMATATQDSKKELEEITKSWASNSKSDSFKIKYQQSRRAVLNGVGPYGPPSLRSRRAKLQYMSPLGLDEAFDSAYEILKTKSNETYKEIEELDTKISQTKNVNELEELNNLKNSKLVQAEIDNPEVRFNFTYHDKINNDSSIIDYNEPVYRELKKKHWEDYSQMLLMQRLEQLGAIPDTLPTLNPRAEILVKFLNHTTINRWIEPGKLLPTNATSYPPSFKIQEYENVDPKKQLYTVLVVNPDVPDLENDSFKTYLHWGLSNIKLSNFNENFIGPKQILENKEINEIIDYLPPVPEKNIPTQRFITWVFRQPESISINLKNRDFDIRSFVEDHGLDAIGGHIWRSEWDSSVAKVRELYGLPKGTVYHRVRK</sequence>
<dbReference type="eggNOG" id="KOG3346">
    <property type="taxonomic scope" value="Eukaryota"/>
</dbReference>
<dbReference type="InterPro" id="IPR008914">
    <property type="entry name" value="PEBP"/>
</dbReference>
<dbReference type="AlphaFoldDB" id="K0KJ32"/>
<dbReference type="HOGENOM" id="CLU_068504_0_0_1"/>